<dbReference type="Gene3D" id="2.60.60.30">
    <property type="entry name" value="sav2460 like domains"/>
    <property type="match status" value="1"/>
</dbReference>
<dbReference type="EMBL" id="CP008889">
    <property type="protein sequence ID" value="AIF39735.1"/>
    <property type="molecule type" value="Genomic_DNA"/>
</dbReference>
<dbReference type="RefSeq" id="WP_038566223.1">
    <property type="nucleotide sequence ID" value="NZ_CAKZHM010000135.1"/>
</dbReference>
<accession>A0A075JDL5</accession>
<evidence type="ECO:0000313" key="4">
    <source>
        <dbReference type="Proteomes" id="UP000027986"/>
    </source>
</evidence>
<evidence type="ECO:0000256" key="1">
    <source>
        <dbReference type="ARBA" id="ARBA00008775"/>
    </source>
</evidence>
<name>A0A075JDL5_9MICO</name>
<evidence type="ECO:0000259" key="2">
    <source>
        <dbReference type="Pfam" id="PF02342"/>
    </source>
</evidence>
<dbReference type="GeneID" id="41839761"/>
<reference evidence="3 4" key="1">
    <citation type="submission" date="2014-07" db="EMBL/GenBank/DDBJ databases">
        <title>Genome Sequencing of Dermacoccus nishinomiyaensis.</title>
        <authorList>
            <person name="Hong K.W."/>
            <person name="Chan K.G."/>
        </authorList>
    </citation>
    <scope>NUCLEOTIDE SEQUENCE [LARGE SCALE GENOMIC DNA]</scope>
    <source>
        <strain evidence="3 4">M25</strain>
    </source>
</reference>
<dbReference type="PANTHER" id="PTHR32097:SF4">
    <property type="entry name" value="GENERAL STRESS PROTEIN 16U"/>
    <property type="match status" value="1"/>
</dbReference>
<sequence>MADESRAPGTGASLDGVRIVSLDVRWNTGAQTALGDRIGIAAMPLVRDRVESREHVVHSNQPATPDETTRLGISDGVVEVDLAAAPADVERIVVLAFVQPRANAPKRTLDEVSSLDVSVRDDATGREITRSGNLASAAGPVSALVVAEVVRGDAGWRVEFTGRGYDAGLDAAMQQAGSRL</sequence>
<dbReference type="InterPro" id="IPR051324">
    <property type="entry name" value="Stress/Tellurium_Resist"/>
</dbReference>
<dbReference type="Proteomes" id="UP000027986">
    <property type="component" value="Chromosome"/>
</dbReference>
<dbReference type="HOGENOM" id="CLU_055120_1_1_11"/>
<gene>
    <name evidence="3" type="ORF">HX89_00515</name>
</gene>
<dbReference type="Pfam" id="PF02342">
    <property type="entry name" value="TerD"/>
    <property type="match status" value="1"/>
</dbReference>
<proteinExistence type="inferred from homology"/>
<dbReference type="OrthoDB" id="56224at2"/>
<protein>
    <recommendedName>
        <fullName evidence="2">TerD domain-containing protein</fullName>
    </recommendedName>
</protein>
<keyword evidence="4" id="KW-1185">Reference proteome</keyword>
<dbReference type="InterPro" id="IPR003325">
    <property type="entry name" value="TerD"/>
</dbReference>
<dbReference type="KEGG" id="dni:HX89_00515"/>
<comment type="similarity">
    <text evidence="1">Belongs to the CAPAB/TerDEXZ family.</text>
</comment>
<organism evidence="3 4">
    <name type="scientific">Dermacoccus nishinomiyaensis</name>
    <dbReference type="NCBI Taxonomy" id="1274"/>
    <lineage>
        <taxon>Bacteria</taxon>
        <taxon>Bacillati</taxon>
        <taxon>Actinomycetota</taxon>
        <taxon>Actinomycetes</taxon>
        <taxon>Micrococcales</taxon>
        <taxon>Dermacoccaceae</taxon>
        <taxon>Dermacoccus</taxon>
    </lineage>
</organism>
<evidence type="ECO:0000313" key="3">
    <source>
        <dbReference type="EMBL" id="AIF39735.1"/>
    </source>
</evidence>
<dbReference type="CDD" id="cd06974">
    <property type="entry name" value="TerD_like"/>
    <property type="match status" value="1"/>
</dbReference>
<dbReference type="AlphaFoldDB" id="A0A075JDL5"/>
<dbReference type="PANTHER" id="PTHR32097">
    <property type="entry name" value="CAMP-BINDING PROTEIN 1-RELATED"/>
    <property type="match status" value="1"/>
</dbReference>
<dbReference type="eggNOG" id="COG2310">
    <property type="taxonomic scope" value="Bacteria"/>
</dbReference>
<feature type="domain" description="TerD" evidence="2">
    <location>
        <begin position="16"/>
        <end position="173"/>
    </location>
</feature>